<evidence type="ECO:0000313" key="4">
    <source>
        <dbReference type="EMBL" id="MZQ86473.1"/>
    </source>
</evidence>
<dbReference type="SUPFAM" id="SSF51604">
    <property type="entry name" value="Enolase C-terminal domain-like"/>
    <property type="match status" value="1"/>
</dbReference>
<name>A0A6L8V810_9BACL</name>
<dbReference type="GO" id="GO:0046872">
    <property type="term" value="F:metal ion binding"/>
    <property type="evidence" value="ECO:0007669"/>
    <property type="project" value="UniProtKB-KW"/>
</dbReference>
<feature type="domain" description="Enolase C-terminal" evidence="3">
    <location>
        <begin position="151"/>
        <end position="376"/>
    </location>
</feature>
<reference evidence="4 5" key="1">
    <citation type="submission" date="2019-12" db="EMBL/GenBank/DDBJ databases">
        <title>Paenibacillus sp. nov. sp. isolated from soil.</title>
        <authorList>
            <person name="Kim J."/>
            <person name="Jeong S.E."/>
            <person name="Jung H.S."/>
            <person name="Jeon C.O."/>
        </authorList>
    </citation>
    <scope>NUCLEOTIDE SEQUENCE [LARGE SCALE GENOMIC DNA]</scope>
    <source>
        <strain evidence="4 5">5J-6</strain>
    </source>
</reference>
<dbReference type="EMBL" id="WTUZ01000039">
    <property type="protein sequence ID" value="MZQ86473.1"/>
    <property type="molecule type" value="Genomic_DNA"/>
</dbReference>
<evidence type="ECO:0000259" key="3">
    <source>
        <dbReference type="Pfam" id="PF13378"/>
    </source>
</evidence>
<comment type="similarity">
    <text evidence="1">Belongs to the mandelate racemase/muconate lactonizing enzyme family.</text>
</comment>
<dbReference type="InterPro" id="IPR034593">
    <property type="entry name" value="DgoD-like"/>
</dbReference>
<dbReference type="Proteomes" id="UP000481087">
    <property type="component" value="Unassembled WGS sequence"/>
</dbReference>
<comment type="caution">
    <text evidence="4">The sequence shown here is derived from an EMBL/GenBank/DDBJ whole genome shotgun (WGS) entry which is preliminary data.</text>
</comment>
<dbReference type="PANTHER" id="PTHR48080:SF3">
    <property type="entry name" value="ENOLASE SUPERFAMILY MEMBER DDB_G0284701"/>
    <property type="match status" value="1"/>
</dbReference>
<dbReference type="InterPro" id="IPR029065">
    <property type="entry name" value="Enolase_C-like"/>
</dbReference>
<dbReference type="InterPro" id="IPR036849">
    <property type="entry name" value="Enolase-like_C_sf"/>
</dbReference>
<proteinExistence type="inferred from homology"/>
<dbReference type="Gene3D" id="3.30.390.10">
    <property type="entry name" value="Enolase-like, N-terminal domain"/>
    <property type="match status" value="1"/>
</dbReference>
<dbReference type="Pfam" id="PF13378">
    <property type="entry name" value="MR_MLE_C"/>
    <property type="match status" value="1"/>
</dbReference>
<dbReference type="AlphaFoldDB" id="A0A6L8V810"/>
<dbReference type="RefSeq" id="WP_161410880.1">
    <property type="nucleotide sequence ID" value="NZ_WTUZ01000039.1"/>
</dbReference>
<dbReference type="Gene3D" id="3.20.20.120">
    <property type="entry name" value="Enolase-like C-terminal domain"/>
    <property type="match status" value="1"/>
</dbReference>
<gene>
    <name evidence="4" type="ORF">GQF01_30660</name>
</gene>
<sequence length="388" mass="42657">MEKIMERLDQVADPIRSIELYRYDVNVERSFSHGAWTNRIHGFIRISAGDGDQVRCGWGENIMAVNREEMDLKEWLTPLQDLIGMPIGIAVRTVMSRLAELGSKRAEMVETALLDLAGQLLGQSVLELLGLDGKEPVPGLFCILENDLEKVRERAQESWDQGYRTHLKVKLFGDIVLDKKIVEAARDVMGPQTFIVGDVNDGYRPKKSEDNLDGIVAAMHILQEAGLNACEDPASLTVPQWIRLQDQAGALQLLPDAPLRPAIEAARSVMPGMGGIYNIHPGCAGSLIHAVELARKIQSFGAKLMIGDDSLVGPACTVWQQLAIGLSADWVEALEKPGESDAFETCVIAQVTSRTADSRVSLHGFSPGFGLVLDERRLRSCCRDYGKI</sequence>
<protein>
    <recommendedName>
        <fullName evidence="3">Enolase C-terminal domain-containing protein</fullName>
    </recommendedName>
</protein>
<evidence type="ECO:0000256" key="2">
    <source>
        <dbReference type="ARBA" id="ARBA00022723"/>
    </source>
</evidence>
<keyword evidence="5" id="KW-1185">Reference proteome</keyword>
<organism evidence="4 5">
    <name type="scientific">Paenibacillus silvestris</name>
    <dbReference type="NCBI Taxonomy" id="2606219"/>
    <lineage>
        <taxon>Bacteria</taxon>
        <taxon>Bacillati</taxon>
        <taxon>Bacillota</taxon>
        <taxon>Bacilli</taxon>
        <taxon>Bacillales</taxon>
        <taxon>Paenibacillaceae</taxon>
        <taxon>Paenibacillus</taxon>
    </lineage>
</organism>
<dbReference type="SUPFAM" id="SSF54826">
    <property type="entry name" value="Enolase N-terminal domain-like"/>
    <property type="match status" value="1"/>
</dbReference>
<accession>A0A6L8V810</accession>
<evidence type="ECO:0000313" key="5">
    <source>
        <dbReference type="Proteomes" id="UP000481087"/>
    </source>
</evidence>
<dbReference type="InterPro" id="IPR029017">
    <property type="entry name" value="Enolase-like_N"/>
</dbReference>
<evidence type="ECO:0000256" key="1">
    <source>
        <dbReference type="ARBA" id="ARBA00008031"/>
    </source>
</evidence>
<dbReference type="PANTHER" id="PTHR48080">
    <property type="entry name" value="D-GALACTONATE DEHYDRATASE-RELATED"/>
    <property type="match status" value="1"/>
</dbReference>
<keyword evidence="2" id="KW-0479">Metal-binding</keyword>